<protein>
    <submittedName>
        <fullName evidence="2">DUF3520 domain-containing protein</fullName>
    </submittedName>
</protein>
<dbReference type="Proteomes" id="UP000516305">
    <property type="component" value="Chromosome"/>
</dbReference>
<organism evidence="2 3">
    <name type="scientific">Croceimicrobium hydrocarbonivorans</name>
    <dbReference type="NCBI Taxonomy" id="2761580"/>
    <lineage>
        <taxon>Bacteria</taxon>
        <taxon>Pseudomonadati</taxon>
        <taxon>Bacteroidota</taxon>
        <taxon>Flavobacteriia</taxon>
        <taxon>Flavobacteriales</taxon>
        <taxon>Owenweeksiaceae</taxon>
        <taxon>Croceimicrobium</taxon>
    </lineage>
</organism>
<dbReference type="Pfam" id="PF12034">
    <property type="entry name" value="YfbK_C"/>
    <property type="match status" value="1"/>
</dbReference>
<reference evidence="2 3" key="1">
    <citation type="submission" date="2020-08" db="EMBL/GenBank/DDBJ databases">
        <title>Croceimicrobium hydrocarbonivorans gen. nov., sp. nov., a novel marine bacterium isolated from a bacterial consortium that degrades polyethylene terephthalate.</title>
        <authorList>
            <person name="Liu R."/>
        </authorList>
    </citation>
    <scope>NUCLEOTIDE SEQUENCE [LARGE SCALE GENOMIC DNA]</scope>
    <source>
        <strain evidence="2 3">A20-9</strain>
    </source>
</reference>
<feature type="domain" description="Uncharacterized protein YfbK C-terminal" evidence="1">
    <location>
        <begin position="2"/>
        <end position="64"/>
    </location>
</feature>
<evidence type="ECO:0000313" key="2">
    <source>
        <dbReference type="EMBL" id="QNR26044.1"/>
    </source>
</evidence>
<name>A0A7H0VJZ6_9FLAO</name>
<evidence type="ECO:0000313" key="3">
    <source>
        <dbReference type="Proteomes" id="UP000516305"/>
    </source>
</evidence>
<proteinExistence type="predicted"/>
<dbReference type="EMBL" id="CP060139">
    <property type="protein sequence ID" value="QNR26044.1"/>
    <property type="molecule type" value="Genomic_DNA"/>
</dbReference>
<sequence>MNSTNPDFAFLSAVLQYVLLLRRSSYAGSSSLDSAIALAESNLGPDPHGSRREFVQLCKLAKDLQ</sequence>
<dbReference type="AlphaFoldDB" id="A0A7H0VJZ6"/>
<accession>A0A7H0VJZ6</accession>
<dbReference type="KEGG" id="chyd:H4K34_09565"/>
<gene>
    <name evidence="2" type="ORF">H4K34_09565</name>
</gene>
<dbReference type="RefSeq" id="WP_210760568.1">
    <property type="nucleotide sequence ID" value="NZ_CP060139.1"/>
</dbReference>
<keyword evidence="3" id="KW-1185">Reference proteome</keyword>
<dbReference type="InterPro" id="IPR021908">
    <property type="entry name" value="YfbK_C"/>
</dbReference>
<evidence type="ECO:0000259" key="1">
    <source>
        <dbReference type="Pfam" id="PF12034"/>
    </source>
</evidence>